<evidence type="ECO:0000313" key="1">
    <source>
        <dbReference type="EMBL" id="GAA4815626.1"/>
    </source>
</evidence>
<dbReference type="RefSeq" id="WP_200174348.1">
    <property type="nucleotide sequence ID" value="NZ_BAABKQ010000001.1"/>
</dbReference>
<organism evidence="1 2">
    <name type="scientific">Tomitella cavernea</name>
    <dbReference type="NCBI Taxonomy" id="1387982"/>
    <lineage>
        <taxon>Bacteria</taxon>
        <taxon>Bacillati</taxon>
        <taxon>Actinomycetota</taxon>
        <taxon>Actinomycetes</taxon>
        <taxon>Mycobacteriales</taxon>
        <taxon>Tomitella</taxon>
    </lineage>
</organism>
<name>A0ABP9CP89_9ACTN</name>
<dbReference type="Gene3D" id="3.40.50.1820">
    <property type="entry name" value="alpha/beta hydrolase"/>
    <property type="match status" value="1"/>
</dbReference>
<keyword evidence="2" id="KW-1185">Reference proteome</keyword>
<dbReference type="SUPFAM" id="SSF53474">
    <property type="entry name" value="alpha/beta-Hydrolases"/>
    <property type="match status" value="1"/>
</dbReference>
<reference evidence="2" key="1">
    <citation type="journal article" date="2019" name="Int. J. Syst. Evol. Microbiol.">
        <title>The Global Catalogue of Microorganisms (GCM) 10K type strain sequencing project: providing services to taxonomists for standard genome sequencing and annotation.</title>
        <authorList>
            <consortium name="The Broad Institute Genomics Platform"/>
            <consortium name="The Broad Institute Genome Sequencing Center for Infectious Disease"/>
            <person name="Wu L."/>
            <person name="Ma J."/>
        </authorList>
    </citation>
    <scope>NUCLEOTIDE SEQUENCE [LARGE SCALE GENOMIC DNA]</scope>
    <source>
        <strain evidence="2">JCM 18542</strain>
    </source>
</reference>
<comment type="caution">
    <text evidence="1">The sequence shown here is derived from an EMBL/GenBank/DDBJ whole genome shotgun (WGS) entry which is preliminary data.</text>
</comment>
<gene>
    <name evidence="1" type="ORF">GCM10023353_21790</name>
</gene>
<protein>
    <submittedName>
        <fullName evidence="1">Alpha/beta fold hydrolase</fullName>
    </submittedName>
</protein>
<dbReference type="EMBL" id="BAABKQ010000001">
    <property type="protein sequence ID" value="GAA4815626.1"/>
    <property type="molecule type" value="Genomic_DNA"/>
</dbReference>
<dbReference type="InterPro" id="IPR029058">
    <property type="entry name" value="AB_hydrolase_fold"/>
</dbReference>
<accession>A0ABP9CP89</accession>
<keyword evidence="1" id="KW-0378">Hydrolase</keyword>
<dbReference type="GO" id="GO:0016787">
    <property type="term" value="F:hydrolase activity"/>
    <property type="evidence" value="ECO:0007669"/>
    <property type="project" value="UniProtKB-KW"/>
</dbReference>
<dbReference type="Proteomes" id="UP001500839">
    <property type="component" value="Unassembled WGS sequence"/>
</dbReference>
<sequence>MPVTFDAPIAVLLPGTGSDDDFARRALAPAAAALGADRIIAVAPRSALIDGYHHALDDAARAAGDGGRILIGGVSIGAMAAVQWALRSPGRVAGIIGAMPAWCGRPDGSAGAASAAITAQRVAADGVEPTIAQMRATSPRWLGDELARSWRALGADLADSMRAASAYVAPTPRQISALDAPLGVVGVVDDPLHPVEVARAWARAAHCSAVSTITLDALGVDPSVLSRAGAEALRRAARTR</sequence>
<proteinExistence type="predicted"/>
<evidence type="ECO:0000313" key="2">
    <source>
        <dbReference type="Proteomes" id="UP001500839"/>
    </source>
</evidence>